<dbReference type="InterPro" id="IPR056597">
    <property type="entry name" value="ARM_LRRK2"/>
</dbReference>
<dbReference type="EMBL" id="LGRX02002488">
    <property type="protein sequence ID" value="KAK3284131.1"/>
    <property type="molecule type" value="Genomic_DNA"/>
</dbReference>
<sequence>MEDSVTEATDGTVKSGSLDQVGVTVRLTPTAPQRREHSVERYAPNILDELKKNLDYVVEKNNHDIQDNVDFIKRALGVFLKMCQKQNTSAKSPGTGSVMDECINGQEKSRLITLLLQAMKTFQSDVGILLGCCRLLSTLVDRLDANVVDDESKAIFVVNTAAEALAEHWQEPSLHYEVVFLLRHLILKKVLLDKPEVEKYKHQVDEALAAAGEIVVQMVLLHAMRSYQDAPVDILRVGIDFLAHLAARADKRPRFRRCLEEALLSREAAALFGSESRPVTLHVVGVVSMAMHKFTEVEEVQACGCAVLCAMAHLPSITPYLSFDVNPPGLVHADAIVALTTALNNFPRNASLQVEACQTLQKVAAQTLDELKKNLDYVVEKNNHDIQDNVDFIKRALGVFLKMCQKQNTSAKSPGTGSVMDECINGQEKSRLITLLLQAMKTFQSDVGILLGCCRLLSTLVDRLDANVVDDESKAIFVVNTAAEALAEHWQEPSLHYEVVFLLRHLILKKVLLDKPEVEKYKHQVDEALAAAGEIVVQMVLLHAMRSYQDAPVDILRVGIDFLAHLAARADKRPRFRRCLEEALLSREAAALFGSESRPVTLHVVGVVSMAMHKFTEVEEVQACGCAVLCAMAHLPSITPYLSFDVNPPGLVHADAIVALTTALNNFPRNASLQVEACQTLQKVAAQTLRGMTEISVQMMVLKGAALMVVNAMRHHRADMNVQIEGCKALHWFLEGDKEEHAVHHQIIQDGGARVLVDAMTSPRTELAVCLSACKALCMLTTILGGGDSVVIAGGVEAAVELMSDVRTLTSSHDSDLTPIVRDSCNLLSNLSGQHRGRITAADGVNAVLAAMAGHPHDVDVQFYALLVLASQAPHMVTGAGAAMGMLEPVTSALRRYAGTYKEIDVAGLRFLRRFLHASQPASSELLDSCSALEVQTLVAEAMRRHPCDLEVCADGCMALTQLASQLTSAVVGVVLGAMQVDLATAAPSRALASTHSSRLQAKEERNRACAMQIRTARHTMRSHLRTGEIARPAHEAEPLLNDIARDIDPDEDAEMDLFPEDQDHLAQRGASAAAVHEAACVMCAGLGEVFWLESAAAGQEDKLLDAALLAMRTFPEVMAVQDAGLRALANLAAVVKCRPGLMKGCLEVEKAVRHAMRVYDENSSIQAAGLRCFRQLVQDSSVLQEAFAEGATEDAVAAMKAHPGVLDVCLGGCLLLELLTENFDTVDCVVSQGALEAVVAVLRTWPAQDRHHAVEASFQISPMPVEARSPRPPACAVIRNCSRPPSLRACVLRSGAAHEAVRAMLVDVEEACGMVHIAVGVLRNLVEKPAQEAAEPAREACDSASAAVVEELVDAGAVEAVLSWLHAQFCLGNDMGARHVTPCEGGTHMSCERCHVREALETGCGTLRRLAWCPAGTKQAVRCGAMELLPALISAWEGAEVLQREARSALVSLLAAAPELVDHGGPLEAQSAALLVAAAMEEERDVLGVQLAGCTALAGLMQFWYPQASPQYIVSSIERTLLDSGEAGGPASSTCTAWEDMDDCVIAALRRHPEHHGMHEAGLQALVAIAAARQTEEGARRPMSPVFAVEEGAADGHGARLPPHISPDAPRAKVLAMVIGIMQRREDAVAVQEAGCDYIRCAAADAGWSLHDVAAAAATVGEAVRAHCFCPQVQAGGCRALKELVRHATCAAAWGSVLETSAGVMHAHGKSAELQQVSCEVLDALLEAMCARPFLLAATAGQQELCGGVPVEFVAQAVVAMMRSVMEQKPMHRWQEVAPAASRERVVGMQMRVLGQLLALRGTLGPSDPAAVDAVASVMCGHPSSLELQSEGVRLLRWLLAAPASIVQVKARDVVQAAATAMSLHCRQDIWGGIPSSDRSCDDGLTDRSHAQVQQPSSLALPEQTTAVACSMHPRSLQQICSDSCAVLLVTLTHHGPSSGAVLSAQEVEAVVAAMHANPMHLETQEGGCELLRTVVLRQRVSAASAVVFSRRGMGALVKATAHFPQNILIWDSASEVLCRLRPRRRLNSDVIRAMRTLFFKYPCRVSGFFIYNIVFNFENTLGRDLRGHSLKTTQESIFACLFQSWQMLAIFLSEMTPRSLVLPFAIATLTTFTRAYLLGHKNQSLMAVM</sequence>
<evidence type="ECO:0000256" key="1">
    <source>
        <dbReference type="ARBA" id="ARBA00022737"/>
    </source>
</evidence>
<dbReference type="InterPro" id="IPR016024">
    <property type="entry name" value="ARM-type_fold"/>
</dbReference>
<keyword evidence="4" id="KW-1185">Reference proteome</keyword>
<protein>
    <recommendedName>
        <fullName evidence="2">LRRK2 ARM repeat domain-containing protein</fullName>
    </recommendedName>
</protein>
<accession>A0AAE0LG38</accession>
<dbReference type="InterPro" id="IPR000225">
    <property type="entry name" value="Armadillo"/>
</dbReference>
<dbReference type="Proteomes" id="UP001190700">
    <property type="component" value="Unassembled WGS sequence"/>
</dbReference>
<feature type="domain" description="LRRK2 ARM repeat" evidence="2">
    <location>
        <begin position="707"/>
        <end position="873"/>
    </location>
</feature>
<dbReference type="InterPro" id="IPR011989">
    <property type="entry name" value="ARM-like"/>
</dbReference>
<evidence type="ECO:0000313" key="3">
    <source>
        <dbReference type="EMBL" id="KAK3284131.1"/>
    </source>
</evidence>
<reference evidence="3 4" key="1">
    <citation type="journal article" date="2015" name="Genome Biol. Evol.">
        <title>Comparative Genomics of a Bacterivorous Green Alga Reveals Evolutionary Causalities and Consequences of Phago-Mixotrophic Mode of Nutrition.</title>
        <authorList>
            <person name="Burns J.A."/>
            <person name="Paasch A."/>
            <person name="Narechania A."/>
            <person name="Kim E."/>
        </authorList>
    </citation>
    <scope>NUCLEOTIDE SEQUENCE [LARGE SCALE GENOMIC DNA]</scope>
    <source>
        <strain evidence="3 4">PLY_AMNH</strain>
    </source>
</reference>
<keyword evidence="1" id="KW-0677">Repeat</keyword>
<organism evidence="3 4">
    <name type="scientific">Cymbomonas tetramitiformis</name>
    <dbReference type="NCBI Taxonomy" id="36881"/>
    <lineage>
        <taxon>Eukaryota</taxon>
        <taxon>Viridiplantae</taxon>
        <taxon>Chlorophyta</taxon>
        <taxon>Pyramimonadophyceae</taxon>
        <taxon>Pyramimonadales</taxon>
        <taxon>Pyramimonadaceae</taxon>
        <taxon>Cymbomonas</taxon>
    </lineage>
</organism>
<dbReference type="PANTHER" id="PTHR22895:SF0">
    <property type="entry name" value="ARMADILLO REPEAT-CONTAINING PROTEIN 6"/>
    <property type="match status" value="1"/>
</dbReference>
<dbReference type="SUPFAM" id="SSF48371">
    <property type="entry name" value="ARM repeat"/>
    <property type="match status" value="2"/>
</dbReference>
<name>A0AAE0LG38_9CHLO</name>
<evidence type="ECO:0000259" key="2">
    <source>
        <dbReference type="Pfam" id="PF23744"/>
    </source>
</evidence>
<dbReference type="Gene3D" id="1.25.10.10">
    <property type="entry name" value="Leucine-rich Repeat Variant"/>
    <property type="match status" value="2"/>
</dbReference>
<gene>
    <name evidence="3" type="ORF">CYMTET_8199</name>
</gene>
<dbReference type="PANTHER" id="PTHR22895">
    <property type="entry name" value="ARMADILLO REPEAT-CONTAINING PROTEIN 6"/>
    <property type="match status" value="1"/>
</dbReference>
<comment type="caution">
    <text evidence="3">The sequence shown here is derived from an EMBL/GenBank/DDBJ whole genome shotgun (WGS) entry which is preliminary data.</text>
</comment>
<dbReference type="SMART" id="SM00185">
    <property type="entry name" value="ARM"/>
    <property type="match status" value="8"/>
</dbReference>
<evidence type="ECO:0000313" key="4">
    <source>
        <dbReference type="Proteomes" id="UP001190700"/>
    </source>
</evidence>
<dbReference type="Pfam" id="PF23744">
    <property type="entry name" value="ARM_LRRK2"/>
    <property type="match status" value="1"/>
</dbReference>
<proteinExistence type="predicted"/>